<protein>
    <submittedName>
        <fullName evidence="1">Uncharacterized protein</fullName>
    </submittedName>
</protein>
<dbReference type="EMBL" id="LAZR01026975">
    <property type="protein sequence ID" value="KKL67129.1"/>
    <property type="molecule type" value="Genomic_DNA"/>
</dbReference>
<gene>
    <name evidence="1" type="ORF">LCGC14_2138090</name>
</gene>
<reference evidence="1" key="1">
    <citation type="journal article" date="2015" name="Nature">
        <title>Complex archaea that bridge the gap between prokaryotes and eukaryotes.</title>
        <authorList>
            <person name="Spang A."/>
            <person name="Saw J.H."/>
            <person name="Jorgensen S.L."/>
            <person name="Zaremba-Niedzwiedzka K."/>
            <person name="Martijn J."/>
            <person name="Lind A.E."/>
            <person name="van Eijk R."/>
            <person name="Schleper C."/>
            <person name="Guy L."/>
            <person name="Ettema T.J."/>
        </authorList>
    </citation>
    <scope>NUCLEOTIDE SEQUENCE</scope>
</reference>
<sequence>MTDWDKFKAARRRWLTHVHEQHVRAVAASKWWGNKIHKVLLCPLGKHSDVMPSGKKGNFCGACRKQTNSNAFKDFDVHLVGGDVKQVKAVSEKHAESLVIFEGQEFKCNAQTGEAIGPFTVHPANILRVDRVITSATNKSYENQ</sequence>
<dbReference type="AlphaFoldDB" id="A0A0F9DZH1"/>
<organism evidence="1">
    <name type="scientific">marine sediment metagenome</name>
    <dbReference type="NCBI Taxonomy" id="412755"/>
    <lineage>
        <taxon>unclassified sequences</taxon>
        <taxon>metagenomes</taxon>
        <taxon>ecological metagenomes</taxon>
    </lineage>
</organism>
<comment type="caution">
    <text evidence="1">The sequence shown here is derived from an EMBL/GenBank/DDBJ whole genome shotgun (WGS) entry which is preliminary data.</text>
</comment>
<evidence type="ECO:0000313" key="1">
    <source>
        <dbReference type="EMBL" id="KKL67129.1"/>
    </source>
</evidence>
<proteinExistence type="predicted"/>
<name>A0A0F9DZH1_9ZZZZ</name>
<accession>A0A0F9DZH1</accession>